<evidence type="ECO:0000256" key="1">
    <source>
        <dbReference type="ARBA" id="ARBA00000971"/>
    </source>
</evidence>
<dbReference type="Gene3D" id="3.10.50.40">
    <property type="match status" value="1"/>
</dbReference>
<keyword evidence="4 7" id="KW-0413">Isomerase</keyword>
<organism evidence="7 8">
    <name type="scientific">Croceitalea marina</name>
    <dbReference type="NCBI Taxonomy" id="1775166"/>
    <lineage>
        <taxon>Bacteria</taxon>
        <taxon>Pseudomonadati</taxon>
        <taxon>Bacteroidota</taxon>
        <taxon>Flavobacteriia</taxon>
        <taxon>Flavobacteriales</taxon>
        <taxon>Flavobacteriaceae</taxon>
        <taxon>Croceitalea</taxon>
    </lineage>
</organism>
<feature type="domain" description="PPIase FKBP-type" evidence="6">
    <location>
        <begin position="131"/>
        <end position="236"/>
    </location>
</feature>
<sequence length="328" mass="36092">MKRILSVLGIALLFMSCGNDDENNIQAVPPRLLSEVEPENRAEIISFLKTHFYNYEEFQNPPANFDFKIKLDTIAGDNADKTPLIQQVDSAIIDVSALEFALSDGEENIPHQYYYLQARAGVDTRDNPSVADSVFVRYEGKLLDRSSFDGSTVSPVWFDLSRIQAPLQGFRGFSEGMVNFKPGGDAIINPDGTFAVEDYGIGMMIFPSGLGGFNSVSGGIPQYSPLIFQIDLFTINKTDHDGDGIPSIDEDLNGNGYLYDDNTDEQAEIDAGLRSFTVNFLDPDDDDDGVSTREEISDADGNIIFPYPSTGGVPDYLNPDVQRTSDDN</sequence>
<evidence type="ECO:0000313" key="8">
    <source>
        <dbReference type="Proteomes" id="UP001597526"/>
    </source>
</evidence>
<gene>
    <name evidence="7" type="ORF">ACFSQJ_00410</name>
</gene>
<keyword evidence="8" id="KW-1185">Reference proteome</keyword>
<reference evidence="8" key="1">
    <citation type="journal article" date="2019" name="Int. J. Syst. Evol. Microbiol.">
        <title>The Global Catalogue of Microorganisms (GCM) 10K type strain sequencing project: providing services to taxonomists for standard genome sequencing and annotation.</title>
        <authorList>
            <consortium name="The Broad Institute Genomics Platform"/>
            <consortium name="The Broad Institute Genome Sequencing Center for Infectious Disease"/>
            <person name="Wu L."/>
            <person name="Ma J."/>
        </authorList>
    </citation>
    <scope>NUCLEOTIDE SEQUENCE [LARGE SCALE GENOMIC DNA]</scope>
    <source>
        <strain evidence="8">KCTC 52368</strain>
    </source>
</reference>
<protein>
    <recommendedName>
        <fullName evidence="2 4">peptidylprolyl isomerase</fullName>
        <ecNumber evidence="2 4">5.2.1.8</ecNumber>
    </recommendedName>
</protein>
<evidence type="ECO:0000256" key="3">
    <source>
        <dbReference type="ARBA" id="ARBA00023110"/>
    </source>
</evidence>
<dbReference type="EC" id="5.2.1.8" evidence="2 4"/>
<proteinExistence type="predicted"/>
<evidence type="ECO:0000259" key="6">
    <source>
        <dbReference type="PROSITE" id="PS50059"/>
    </source>
</evidence>
<feature type="region of interest" description="Disordered" evidence="5">
    <location>
        <begin position="283"/>
        <end position="328"/>
    </location>
</feature>
<dbReference type="InterPro" id="IPR046357">
    <property type="entry name" value="PPIase_dom_sf"/>
</dbReference>
<dbReference type="EMBL" id="JBHULB010000001">
    <property type="protein sequence ID" value="MFD2585370.1"/>
    <property type="molecule type" value="Genomic_DNA"/>
</dbReference>
<keyword evidence="3 4" id="KW-0697">Rotamase</keyword>
<name>A0ABW5MQ78_9FLAO</name>
<evidence type="ECO:0000313" key="7">
    <source>
        <dbReference type="EMBL" id="MFD2585370.1"/>
    </source>
</evidence>
<comment type="caution">
    <text evidence="7">The sequence shown here is derived from an EMBL/GenBank/DDBJ whole genome shotgun (WGS) entry which is preliminary data.</text>
</comment>
<evidence type="ECO:0000256" key="5">
    <source>
        <dbReference type="SAM" id="MobiDB-lite"/>
    </source>
</evidence>
<comment type="catalytic activity">
    <reaction evidence="1 4">
        <text>[protein]-peptidylproline (omega=180) = [protein]-peptidylproline (omega=0)</text>
        <dbReference type="Rhea" id="RHEA:16237"/>
        <dbReference type="Rhea" id="RHEA-COMP:10747"/>
        <dbReference type="Rhea" id="RHEA-COMP:10748"/>
        <dbReference type="ChEBI" id="CHEBI:83833"/>
        <dbReference type="ChEBI" id="CHEBI:83834"/>
        <dbReference type="EC" id="5.2.1.8"/>
    </reaction>
</comment>
<dbReference type="Pfam" id="PF00254">
    <property type="entry name" value="FKBP_C"/>
    <property type="match status" value="1"/>
</dbReference>
<dbReference type="InterPro" id="IPR001179">
    <property type="entry name" value="PPIase_FKBP_dom"/>
</dbReference>
<accession>A0ABW5MQ78</accession>
<dbReference type="PROSITE" id="PS51257">
    <property type="entry name" value="PROKAR_LIPOPROTEIN"/>
    <property type="match status" value="1"/>
</dbReference>
<dbReference type="Proteomes" id="UP001597526">
    <property type="component" value="Unassembled WGS sequence"/>
</dbReference>
<dbReference type="PROSITE" id="PS50059">
    <property type="entry name" value="FKBP_PPIASE"/>
    <property type="match status" value="1"/>
</dbReference>
<dbReference type="SUPFAM" id="SSF54534">
    <property type="entry name" value="FKBP-like"/>
    <property type="match status" value="1"/>
</dbReference>
<dbReference type="RefSeq" id="WP_377764772.1">
    <property type="nucleotide sequence ID" value="NZ_JBHULB010000001.1"/>
</dbReference>
<evidence type="ECO:0000256" key="4">
    <source>
        <dbReference type="PROSITE-ProRule" id="PRU00277"/>
    </source>
</evidence>
<evidence type="ECO:0000256" key="2">
    <source>
        <dbReference type="ARBA" id="ARBA00013194"/>
    </source>
</evidence>
<dbReference type="GO" id="GO:0003755">
    <property type="term" value="F:peptidyl-prolyl cis-trans isomerase activity"/>
    <property type="evidence" value="ECO:0007669"/>
    <property type="project" value="UniProtKB-EC"/>
</dbReference>